<evidence type="ECO:0000313" key="7">
    <source>
        <dbReference type="Proteomes" id="UP001437256"/>
    </source>
</evidence>
<evidence type="ECO:0000256" key="1">
    <source>
        <dbReference type="ARBA" id="ARBA00004173"/>
    </source>
</evidence>
<comment type="similarity">
    <text evidence="2">Belongs to the mitochondrion-specific ribosomal protein mS41 family.</text>
</comment>
<comment type="caution">
    <text evidence="6">The sequence shown here is derived from an EMBL/GenBank/DDBJ whole genome shotgun (WGS) entry which is preliminary data.</text>
</comment>
<name>A0ABR3ABC6_9AGAR</name>
<dbReference type="PANTHER" id="PTHR28235">
    <property type="entry name" value="PROTEIN FYV4, MITOCHONDRIAL"/>
    <property type="match status" value="1"/>
</dbReference>
<keyword evidence="7" id="KW-1185">Reference proteome</keyword>
<accession>A0ABR3ABC6</accession>
<evidence type="ECO:0000256" key="4">
    <source>
        <dbReference type="ARBA" id="ARBA00035129"/>
    </source>
</evidence>
<comment type="subcellular location">
    <subcellularLocation>
        <location evidence="1">Mitochondrion</location>
    </subcellularLocation>
</comment>
<dbReference type="InterPro" id="IPR039603">
    <property type="entry name" value="Ribosomal_mS41"/>
</dbReference>
<sequence length="129" mass="15137">MSFNIGTRCTSLWPQFSRSFFNRAAVKPIPAPRDSINTPQDFLKAIGRDMDTKIKTESWEELWKSSGLQFREAGLSVRDRRYALWCMEKFRQGVPIEEYAHDPRSKKTIRGWGPTVQNGKRIRSRRMKN</sequence>
<evidence type="ECO:0000256" key="3">
    <source>
        <dbReference type="ARBA" id="ARBA00023128"/>
    </source>
</evidence>
<evidence type="ECO:0000259" key="5">
    <source>
        <dbReference type="SMART" id="SM01238"/>
    </source>
</evidence>
<feature type="domain" description="Small ribosomal subunit protein mS41 SAM" evidence="5">
    <location>
        <begin position="39"/>
        <end position="93"/>
    </location>
</feature>
<organism evidence="6 7">
    <name type="scientific">Marasmius tenuissimus</name>
    <dbReference type="NCBI Taxonomy" id="585030"/>
    <lineage>
        <taxon>Eukaryota</taxon>
        <taxon>Fungi</taxon>
        <taxon>Dikarya</taxon>
        <taxon>Basidiomycota</taxon>
        <taxon>Agaricomycotina</taxon>
        <taxon>Agaricomycetes</taxon>
        <taxon>Agaricomycetidae</taxon>
        <taxon>Agaricales</taxon>
        <taxon>Marasmiineae</taxon>
        <taxon>Marasmiaceae</taxon>
        <taxon>Marasmius</taxon>
    </lineage>
</organism>
<dbReference type="Proteomes" id="UP001437256">
    <property type="component" value="Unassembled WGS sequence"/>
</dbReference>
<protein>
    <recommendedName>
        <fullName evidence="4">Small ribosomal subunit protein mS41</fullName>
    </recommendedName>
</protein>
<evidence type="ECO:0000313" key="6">
    <source>
        <dbReference type="EMBL" id="KAL0069867.1"/>
    </source>
</evidence>
<dbReference type="EMBL" id="JBBXMP010000010">
    <property type="protein sequence ID" value="KAL0069867.1"/>
    <property type="molecule type" value="Genomic_DNA"/>
</dbReference>
<dbReference type="Pfam" id="PF09597">
    <property type="entry name" value="SAM_Ribosomal_mS41"/>
    <property type="match status" value="1"/>
</dbReference>
<proteinExistence type="inferred from homology"/>
<reference evidence="6 7" key="1">
    <citation type="submission" date="2024-05" db="EMBL/GenBank/DDBJ databases">
        <title>A draft genome resource for the thread blight pathogen Marasmius tenuissimus strain MS-2.</title>
        <authorList>
            <person name="Yulfo-Soto G.E."/>
            <person name="Baruah I.K."/>
            <person name="Amoako-Attah I."/>
            <person name="Bukari Y."/>
            <person name="Meinhardt L.W."/>
            <person name="Bailey B.A."/>
            <person name="Cohen S.P."/>
        </authorList>
    </citation>
    <scope>NUCLEOTIDE SEQUENCE [LARGE SCALE GENOMIC DNA]</scope>
    <source>
        <strain evidence="6 7">MS-2</strain>
    </source>
</reference>
<evidence type="ECO:0000256" key="2">
    <source>
        <dbReference type="ARBA" id="ARBA00010492"/>
    </source>
</evidence>
<dbReference type="InterPro" id="IPR019083">
    <property type="entry name" value="SAM_Ribosomal_mS41"/>
</dbReference>
<keyword evidence="3" id="KW-0496">Mitochondrion</keyword>
<gene>
    <name evidence="6" type="ORF">AAF712_003137</name>
</gene>
<dbReference type="PANTHER" id="PTHR28235:SF1">
    <property type="entry name" value="SMALL RIBOSOMAL SUBUNIT PROTEIN MS41"/>
    <property type="match status" value="1"/>
</dbReference>
<dbReference type="SMART" id="SM01238">
    <property type="entry name" value="IGR"/>
    <property type="match status" value="1"/>
</dbReference>